<keyword evidence="1" id="KW-0175">Coiled coil</keyword>
<protein>
    <submittedName>
        <fullName evidence="2">Uncharacterized protein</fullName>
    </submittedName>
</protein>
<proteinExistence type="predicted"/>
<reference evidence="2 3" key="1">
    <citation type="journal article" date="2023" name="BMC Biol.">
        <title>The compact genome of the sponge Oopsacas minuta (Hexactinellida) is lacking key metazoan core genes.</title>
        <authorList>
            <person name="Santini S."/>
            <person name="Schenkelaars Q."/>
            <person name="Jourda C."/>
            <person name="Duchesne M."/>
            <person name="Belahbib H."/>
            <person name="Rocher C."/>
            <person name="Selva M."/>
            <person name="Riesgo A."/>
            <person name="Vervoort M."/>
            <person name="Leys S.P."/>
            <person name="Kodjabachian L."/>
            <person name="Le Bivic A."/>
            <person name="Borchiellini C."/>
            <person name="Claverie J.M."/>
            <person name="Renard E."/>
        </authorList>
    </citation>
    <scope>NUCLEOTIDE SEQUENCE [LARGE SCALE GENOMIC DNA]</scope>
    <source>
        <strain evidence="2">SPO-2</strain>
    </source>
</reference>
<sequence length="123" mass="14186">MKYEEDCKNSCTAIRRDCPCEKCLFKGQLQQINAHLKYSAFLHASFYQEAIEDLKGQVNELEMKNREMGNQLKKLEILHKGLAQSSYGSNKKRQVFSEDLCHPSMEKIGRISKNSQHFPLMGS</sequence>
<gene>
    <name evidence="2" type="ORF">LOD99_5622</name>
</gene>
<name>A0AAV7JQ48_9METZ</name>
<evidence type="ECO:0000256" key="1">
    <source>
        <dbReference type="SAM" id="Coils"/>
    </source>
</evidence>
<evidence type="ECO:0000313" key="3">
    <source>
        <dbReference type="Proteomes" id="UP001165289"/>
    </source>
</evidence>
<comment type="caution">
    <text evidence="2">The sequence shown here is derived from an EMBL/GenBank/DDBJ whole genome shotgun (WGS) entry which is preliminary data.</text>
</comment>
<feature type="coiled-coil region" evidence="1">
    <location>
        <begin position="44"/>
        <end position="78"/>
    </location>
</feature>
<dbReference type="EMBL" id="JAKMXF010000308">
    <property type="protein sequence ID" value="KAI6651045.1"/>
    <property type="molecule type" value="Genomic_DNA"/>
</dbReference>
<dbReference type="Proteomes" id="UP001165289">
    <property type="component" value="Unassembled WGS sequence"/>
</dbReference>
<dbReference type="AlphaFoldDB" id="A0AAV7JQ48"/>
<accession>A0AAV7JQ48</accession>
<keyword evidence="3" id="KW-1185">Reference proteome</keyword>
<evidence type="ECO:0000313" key="2">
    <source>
        <dbReference type="EMBL" id="KAI6651045.1"/>
    </source>
</evidence>
<organism evidence="2 3">
    <name type="scientific">Oopsacas minuta</name>
    <dbReference type="NCBI Taxonomy" id="111878"/>
    <lineage>
        <taxon>Eukaryota</taxon>
        <taxon>Metazoa</taxon>
        <taxon>Porifera</taxon>
        <taxon>Hexactinellida</taxon>
        <taxon>Hexasterophora</taxon>
        <taxon>Lyssacinosida</taxon>
        <taxon>Leucopsacidae</taxon>
        <taxon>Oopsacas</taxon>
    </lineage>
</organism>